<reference evidence="2" key="1">
    <citation type="submission" date="2022-09" db="EMBL/GenBank/DDBJ databases">
        <title>Fusarium specimens isolated from Avocado Roots.</title>
        <authorList>
            <person name="Stajich J."/>
            <person name="Roper C."/>
            <person name="Heimlech-Rivalta G."/>
        </authorList>
    </citation>
    <scope>NUCLEOTIDE SEQUENCE</scope>
    <source>
        <strain evidence="2">CF00095</strain>
    </source>
</reference>
<feature type="compositionally biased region" description="Low complexity" evidence="1">
    <location>
        <begin position="374"/>
        <end position="391"/>
    </location>
</feature>
<comment type="caution">
    <text evidence="2">The sequence shown here is derived from an EMBL/GenBank/DDBJ whole genome shotgun (WGS) entry which is preliminary data.</text>
</comment>
<evidence type="ECO:0008006" key="4">
    <source>
        <dbReference type="Google" id="ProtNLM"/>
    </source>
</evidence>
<dbReference type="EMBL" id="JAOQBH010000013">
    <property type="protein sequence ID" value="KAJ4127023.1"/>
    <property type="molecule type" value="Genomic_DNA"/>
</dbReference>
<protein>
    <recommendedName>
        <fullName evidence="4">Fungal N-terminal domain-containing protein</fullName>
    </recommendedName>
</protein>
<feature type="compositionally biased region" description="Basic and acidic residues" evidence="1">
    <location>
        <begin position="177"/>
        <end position="195"/>
    </location>
</feature>
<evidence type="ECO:0000313" key="3">
    <source>
        <dbReference type="Proteomes" id="UP001152024"/>
    </source>
</evidence>
<sequence length="1234" mass="138807">MEIISGVAATLQLAHALGTTVLKVSQAYSQITCMDDLLHDFDAQLDATRTVLSILDDGIARANSSPNTDGWWRQSELERLLRTCHQHYERLNDIFNKIARQRSSAPAIRAWIRSKRYDHDISHLRICITTCINALQLPLIIHGIHPSTPAASEAPAHGAALALLAEMSYRLTEVETSVDRIRDDPDKRTSQEHTENATATSQLTTINHLLEGLDLDISTLVTSHRAETSTLPSQTEACLAHMQTTISQLRLETCGNGKSKEITFDTQGLRQRQKMEEDTRSMLVIMDDLVDSTKGYISTIESVSTAPQGLPWTPQPSEIKKAKKSRSNLTTSPKLLLVPTQRLGDKVESVEEWIDNVDTDDETLPSSDLSGFHSPSPATTTATTPATQSVVTTTSEKNFRYEILRRRIQAVEDMMESKSYAKAIGFLELLLSDNSEMMNKHEQDRLYHFMAKAIALSKMNTNQEFYARFPPLESMVTKVRLGLKLKKDKANLAEATEALDTGDYDRVLDVLVEYQSQTPSPCSTAGLSAIERRTMQKIQLAHGRSLLYSRGFWDIGQSIRIMEALLKDNTPETSDRAIAHGTLARAYQLKRDYVKSKFHGEEAYQILQGMGRNDEEIWGLIELMVRICAEAQDPDGDFWSEMISERVAARNRDVKGAFTPREELETCLASERLRDIVREPGADGAHTTGIKSLKTQYTVPSSGYVLPHDILCWDCLDHQFNGDAIVSEPPDRNLSCQHHQAHGKMTRGFSIIHFFAIAQPIESENRLCPDDKEKFLQAQITDDVRLPYSKKMTSCESSFPAEDCVDEISILLRDAQRNEKEYMPLAQSRSIDTVGFKMFDLINRPMDFQPPESSHSSLRAVVVTPVWAAALSGKLSTVLFFLSLRETDPTRGSESIFLLQRPISGTSSDRIQSRSKHQQFLERLKTKRNLKSDTLKGLIVSMPGKNDEADFQNVVQSVLEVFNALPRKAARQLFSFSREPDSHWAFVDSSLLAKVLDKCGEDGADLPVWSSSQNCSKPQPKSVLFLFLNFMDLGYVERFPWAEARDLKNMLRSLLDHSQETGRDRSFKDQSMATLIDHIRNATQSLVGTKGPASLSAPATIESFDLWIEMLVMYIYRGHSLSIGNKIRIQGCIDQLGYCDERLAHMKECESTLGEALDGPTHRRPRWSFTDHFRESDIIHMSKKENRDRFNEALQKKALLAKEKDMLEGVTVIKSRLEKLIGGSLVRRGSGRGT</sequence>
<accession>A0ABQ8R4W4</accession>
<name>A0ABQ8R4W4_FUSEQ</name>
<evidence type="ECO:0000313" key="2">
    <source>
        <dbReference type="EMBL" id="KAJ4127023.1"/>
    </source>
</evidence>
<gene>
    <name evidence="2" type="ORF">NW768_008644</name>
</gene>
<organism evidence="2 3">
    <name type="scientific">Fusarium equiseti</name>
    <name type="common">Fusarium scirpi</name>
    <dbReference type="NCBI Taxonomy" id="61235"/>
    <lineage>
        <taxon>Eukaryota</taxon>
        <taxon>Fungi</taxon>
        <taxon>Dikarya</taxon>
        <taxon>Ascomycota</taxon>
        <taxon>Pezizomycotina</taxon>
        <taxon>Sordariomycetes</taxon>
        <taxon>Hypocreomycetidae</taxon>
        <taxon>Hypocreales</taxon>
        <taxon>Nectriaceae</taxon>
        <taxon>Fusarium</taxon>
        <taxon>Fusarium incarnatum-equiseti species complex</taxon>
    </lineage>
</organism>
<dbReference type="Proteomes" id="UP001152024">
    <property type="component" value="Unassembled WGS sequence"/>
</dbReference>
<feature type="region of interest" description="Disordered" evidence="1">
    <location>
        <begin position="175"/>
        <end position="200"/>
    </location>
</feature>
<proteinExistence type="predicted"/>
<feature type="region of interest" description="Disordered" evidence="1">
    <location>
        <begin position="358"/>
        <end position="391"/>
    </location>
</feature>
<evidence type="ECO:0000256" key="1">
    <source>
        <dbReference type="SAM" id="MobiDB-lite"/>
    </source>
</evidence>
<keyword evidence="3" id="KW-1185">Reference proteome</keyword>